<dbReference type="InterPro" id="IPR032710">
    <property type="entry name" value="NTF2-like_dom_sf"/>
</dbReference>
<sequence length="140" mass="15536">MQLDEVIEQFHQAVNQFAKGHPEPVKAIFSHSKDVSLANPWGPPVVGWERVSEALDSAAARFKNGRVTAFDALTKHVTTDLACFLDIEHWQAKVGGGDQISPFDLRVTSIYRLEGDTWALVHRHADPITTPQAPDAVLRK</sequence>
<evidence type="ECO:0000313" key="3">
    <source>
        <dbReference type="Proteomes" id="UP000065151"/>
    </source>
</evidence>
<dbReference type="STRING" id="121292.AU252_21125"/>
<dbReference type="EMBL" id="CP013747">
    <property type="protein sequence ID" value="ALV43360.1"/>
    <property type="molecule type" value="Genomic_DNA"/>
</dbReference>
<gene>
    <name evidence="2" type="ORF">AU252_21125</name>
</gene>
<dbReference type="Proteomes" id="UP000065151">
    <property type="component" value="Chromosome"/>
</dbReference>
<dbReference type="Gene3D" id="3.10.450.50">
    <property type="match status" value="1"/>
</dbReference>
<accession>A0A0U3PCX7</accession>
<dbReference type="Pfam" id="PF13474">
    <property type="entry name" value="SnoaL_3"/>
    <property type="match status" value="1"/>
</dbReference>
<reference evidence="2 3" key="1">
    <citation type="submission" date="2015-12" db="EMBL/GenBank/DDBJ databases">
        <authorList>
            <person name="Shamseldin A."/>
            <person name="Moawad H."/>
            <person name="Abd El-Rahim W.M."/>
            <person name="Sadowsky M.J."/>
        </authorList>
    </citation>
    <scope>NUCLEOTIDE SEQUENCE [LARGE SCALE GENOMIC DNA]</scope>
    <source>
        <strain evidence="2 3">Ar51</strain>
    </source>
</reference>
<proteinExistence type="predicted"/>
<dbReference type="KEGG" id="psul:AU252_21125"/>
<organism evidence="2">
    <name type="scientific">Pseudarthrobacter sulfonivorans</name>
    <dbReference type="NCBI Taxonomy" id="121292"/>
    <lineage>
        <taxon>Bacteria</taxon>
        <taxon>Bacillati</taxon>
        <taxon>Actinomycetota</taxon>
        <taxon>Actinomycetes</taxon>
        <taxon>Micrococcales</taxon>
        <taxon>Micrococcaceae</taxon>
        <taxon>Pseudarthrobacter</taxon>
    </lineage>
</organism>
<evidence type="ECO:0000313" key="2">
    <source>
        <dbReference type="EMBL" id="ALV43360.1"/>
    </source>
</evidence>
<dbReference type="InterPro" id="IPR037401">
    <property type="entry name" value="SnoaL-like"/>
</dbReference>
<dbReference type="AlphaFoldDB" id="A0A0U3PCX7"/>
<protein>
    <recommendedName>
        <fullName evidence="1">SnoaL-like domain-containing protein</fullName>
    </recommendedName>
</protein>
<dbReference type="SUPFAM" id="SSF54427">
    <property type="entry name" value="NTF2-like"/>
    <property type="match status" value="1"/>
</dbReference>
<dbReference type="RefSeq" id="WP_058932393.1">
    <property type="nucleotide sequence ID" value="NZ_CP013747.1"/>
</dbReference>
<evidence type="ECO:0000259" key="1">
    <source>
        <dbReference type="Pfam" id="PF13474"/>
    </source>
</evidence>
<feature type="domain" description="SnoaL-like" evidence="1">
    <location>
        <begin position="6"/>
        <end position="125"/>
    </location>
</feature>
<name>A0A0U3PCX7_9MICC</name>